<dbReference type="EMBL" id="KQ981335">
    <property type="protein sequence ID" value="KYN42594.1"/>
    <property type="molecule type" value="Genomic_DNA"/>
</dbReference>
<protein>
    <recommendedName>
        <fullName evidence="3">Conserved oligomeric Golgi complex subunit 8</fullName>
    </recommendedName>
    <alternativeName>
        <fullName evidence="8">Component of oligomeric Golgi complex 8</fullName>
    </alternativeName>
</protein>
<keyword evidence="10" id="KW-1185">Reference proteome</keyword>
<comment type="similarity">
    <text evidence="2">Belongs to the COG8 family.</text>
</comment>
<dbReference type="InterPro" id="IPR016159">
    <property type="entry name" value="Cullin_repeat-like_dom_sf"/>
</dbReference>
<evidence type="ECO:0000256" key="7">
    <source>
        <dbReference type="ARBA" id="ARBA00023136"/>
    </source>
</evidence>
<keyword evidence="7" id="KW-0472">Membrane</keyword>
<dbReference type="PANTHER" id="PTHR21311">
    <property type="entry name" value="CONSERVED OLIGOMERIC GOLGI COMPLEX COMPONENT 8"/>
    <property type="match status" value="1"/>
</dbReference>
<evidence type="ECO:0000313" key="9">
    <source>
        <dbReference type="EMBL" id="KYN42594.1"/>
    </source>
</evidence>
<dbReference type="GO" id="GO:0015031">
    <property type="term" value="P:protein transport"/>
    <property type="evidence" value="ECO:0007669"/>
    <property type="project" value="UniProtKB-KW"/>
</dbReference>
<evidence type="ECO:0000256" key="8">
    <source>
        <dbReference type="ARBA" id="ARBA00031347"/>
    </source>
</evidence>
<evidence type="ECO:0000256" key="2">
    <source>
        <dbReference type="ARBA" id="ARBA00006419"/>
    </source>
</evidence>
<sequence>MDIETENVINLIFPEGISESWKENPNFYQYLSKLGGFDVDQLSKEPDHLSDEKNAVLQTTQKLVFTNYKTLEICEEINKLYCFISIVAEIESSWSGMVGQVVGSLRGDLPLPRCLQLVGLLRSMDAFTESELRIKFLQARDSWLQGLLNAIPKEDPNLHMAKTIELSRIHLFNIITQYKAMFNDDELVIPGRDLTLNESAIFYHWLEEKITQFLATLEQDLPGVTSVDTILGQCTYFGLSFGRVGVDFTGRMSDIFVRVIGERFEQNVRRTTRKFEKDMETFTLINKTQRLDVKTETCIHSENPPEQLAEFYPLAEYCNGIIAAFNELRLCAPVALSTLCTKLLQESLHNVARAMLIFYKQEQQAFAAAERENMIKFTECLSEQLIPYIQYCIHAIFPPVQIATHLGVSVSVLQKEV</sequence>
<evidence type="ECO:0000256" key="5">
    <source>
        <dbReference type="ARBA" id="ARBA00022927"/>
    </source>
</evidence>
<dbReference type="InterPro" id="IPR007255">
    <property type="entry name" value="COG8"/>
</dbReference>
<name>A0A195FRQ5_9HYME</name>
<keyword evidence="4" id="KW-0813">Transport</keyword>
<dbReference type="Proteomes" id="UP000078541">
    <property type="component" value="Unassembled WGS sequence"/>
</dbReference>
<comment type="subcellular location">
    <subcellularLocation>
        <location evidence="1">Golgi apparatus membrane</location>
        <topology evidence="1">Peripheral membrane protein</topology>
    </subcellularLocation>
</comment>
<reference evidence="9 10" key="1">
    <citation type="submission" date="2016-03" db="EMBL/GenBank/DDBJ databases">
        <title>Trachymyrmex septentrionalis WGS genome.</title>
        <authorList>
            <person name="Nygaard S."/>
            <person name="Hu H."/>
            <person name="Boomsma J."/>
            <person name="Zhang G."/>
        </authorList>
    </citation>
    <scope>NUCLEOTIDE SEQUENCE [LARGE SCALE GENOMIC DNA]</scope>
    <source>
        <strain evidence="9">Tsep2-gDNA-1</strain>
        <tissue evidence="9">Whole body</tissue>
    </source>
</reference>
<proteinExistence type="inferred from homology"/>
<dbReference type="PANTHER" id="PTHR21311:SF0">
    <property type="entry name" value="CONSERVED OLIGOMERIC GOLGI COMPLEX SUBUNIT 8"/>
    <property type="match status" value="1"/>
</dbReference>
<gene>
    <name evidence="9" type="ORF">ALC56_02929</name>
</gene>
<organism evidence="9 10">
    <name type="scientific">Trachymyrmex septentrionalis</name>
    <dbReference type="NCBI Taxonomy" id="34720"/>
    <lineage>
        <taxon>Eukaryota</taxon>
        <taxon>Metazoa</taxon>
        <taxon>Ecdysozoa</taxon>
        <taxon>Arthropoda</taxon>
        <taxon>Hexapoda</taxon>
        <taxon>Insecta</taxon>
        <taxon>Pterygota</taxon>
        <taxon>Neoptera</taxon>
        <taxon>Endopterygota</taxon>
        <taxon>Hymenoptera</taxon>
        <taxon>Apocrita</taxon>
        <taxon>Aculeata</taxon>
        <taxon>Formicoidea</taxon>
        <taxon>Formicidae</taxon>
        <taxon>Myrmicinae</taxon>
        <taxon>Trachymyrmex</taxon>
    </lineage>
</organism>
<dbReference type="STRING" id="34720.A0A195FRQ5"/>
<dbReference type="GO" id="GO:0000139">
    <property type="term" value="C:Golgi membrane"/>
    <property type="evidence" value="ECO:0007669"/>
    <property type="project" value="UniProtKB-SubCell"/>
</dbReference>
<dbReference type="AlphaFoldDB" id="A0A195FRQ5"/>
<dbReference type="GO" id="GO:0017119">
    <property type="term" value="C:Golgi transport complex"/>
    <property type="evidence" value="ECO:0007669"/>
    <property type="project" value="InterPro"/>
</dbReference>
<evidence type="ECO:0000256" key="4">
    <source>
        <dbReference type="ARBA" id="ARBA00022448"/>
    </source>
</evidence>
<evidence type="ECO:0000256" key="1">
    <source>
        <dbReference type="ARBA" id="ARBA00004395"/>
    </source>
</evidence>
<evidence type="ECO:0000256" key="3">
    <source>
        <dbReference type="ARBA" id="ARBA00020983"/>
    </source>
</evidence>
<keyword evidence="6" id="KW-0333">Golgi apparatus</keyword>
<keyword evidence="5" id="KW-0653">Protein transport</keyword>
<evidence type="ECO:0000313" key="10">
    <source>
        <dbReference type="Proteomes" id="UP000078541"/>
    </source>
</evidence>
<dbReference type="Pfam" id="PF04124">
    <property type="entry name" value="Dor1"/>
    <property type="match status" value="1"/>
</dbReference>
<accession>A0A195FRQ5</accession>
<dbReference type="SUPFAM" id="SSF74788">
    <property type="entry name" value="Cullin repeat-like"/>
    <property type="match status" value="1"/>
</dbReference>
<evidence type="ECO:0000256" key="6">
    <source>
        <dbReference type="ARBA" id="ARBA00023034"/>
    </source>
</evidence>
<dbReference type="GO" id="GO:0006891">
    <property type="term" value="P:intra-Golgi vesicle-mediated transport"/>
    <property type="evidence" value="ECO:0007669"/>
    <property type="project" value="TreeGrafter"/>
</dbReference>